<dbReference type="AlphaFoldDB" id="A0A3A2Z1W8"/>
<reference evidence="3" key="1">
    <citation type="submission" date="2017-02" db="EMBL/GenBank/DDBJ databases">
        <authorList>
            <person name="Tafer H."/>
            <person name="Lopandic K."/>
        </authorList>
    </citation>
    <scope>NUCLEOTIDE SEQUENCE [LARGE SCALE GENOMIC DNA]</scope>
    <source>
        <strain evidence="3">CBS 366.77</strain>
    </source>
</reference>
<name>A0A3A2Z1W8_9EURO</name>
<proteinExistence type="predicted"/>
<keyword evidence="3" id="KW-1185">Reference proteome</keyword>
<sequence length="120" mass="13012">MDDFSFFAGPESDFPEDDPESSLPIAALNEVSLMSVDDELNTSRMGNPGPQTEVAEIDLVAGLSDFRCRKKAEYEKLRLDQPSSTSAPSVSAEAPSLSMAHFVEGHWEGKVEIIRNPAPG</sequence>
<comment type="caution">
    <text evidence="2">The sequence shown here is derived from an EMBL/GenBank/DDBJ whole genome shotgun (WGS) entry which is preliminary data.</text>
</comment>
<organism evidence="2 3">
    <name type="scientific">Aspergillus sclerotialis</name>
    <dbReference type="NCBI Taxonomy" id="2070753"/>
    <lineage>
        <taxon>Eukaryota</taxon>
        <taxon>Fungi</taxon>
        <taxon>Dikarya</taxon>
        <taxon>Ascomycota</taxon>
        <taxon>Pezizomycotina</taxon>
        <taxon>Eurotiomycetes</taxon>
        <taxon>Eurotiomycetidae</taxon>
        <taxon>Eurotiales</taxon>
        <taxon>Aspergillaceae</taxon>
        <taxon>Aspergillus</taxon>
        <taxon>Aspergillus subgen. Polypaecilum</taxon>
    </lineage>
</organism>
<dbReference type="Proteomes" id="UP000266188">
    <property type="component" value="Unassembled WGS sequence"/>
</dbReference>
<evidence type="ECO:0000313" key="2">
    <source>
        <dbReference type="EMBL" id="RJE17058.1"/>
    </source>
</evidence>
<accession>A0A3A2Z1W8</accession>
<dbReference type="EMBL" id="MVGC01001742">
    <property type="protein sequence ID" value="RJE17058.1"/>
    <property type="molecule type" value="Genomic_DNA"/>
</dbReference>
<gene>
    <name evidence="2" type="ORF">PHISCL_10605</name>
</gene>
<protein>
    <submittedName>
        <fullName evidence="2">Leucine Rich Repeat Protein</fullName>
    </submittedName>
</protein>
<feature type="region of interest" description="Disordered" evidence="1">
    <location>
        <begin position="1"/>
        <end position="21"/>
    </location>
</feature>
<evidence type="ECO:0000313" key="3">
    <source>
        <dbReference type="Proteomes" id="UP000266188"/>
    </source>
</evidence>
<evidence type="ECO:0000256" key="1">
    <source>
        <dbReference type="SAM" id="MobiDB-lite"/>
    </source>
</evidence>